<dbReference type="AlphaFoldDB" id="A0A369KP97"/>
<keyword evidence="2" id="KW-1133">Transmembrane helix</keyword>
<accession>A0A369KP97</accession>
<reference evidence="3" key="1">
    <citation type="submission" date="2018-04" db="EMBL/GenBank/DDBJ databases">
        <title>Draft genome sequence of the Candidatus Spirobacillus cienkowskii, a pathogen of freshwater Daphnia species, reconstructed from hemolymph metagenomic reads.</title>
        <authorList>
            <person name="Bresciani L."/>
            <person name="Lemos L.N."/>
            <person name="Wale N."/>
            <person name="Lin J.Y."/>
            <person name="Fernandes G.R."/>
            <person name="Duffy M.A."/>
            <person name="Rodrigues J.M."/>
        </authorList>
    </citation>
    <scope>NUCLEOTIDE SEQUENCE [LARGE SCALE GENOMIC DNA]</scope>
    <source>
        <strain evidence="3">Binning01</strain>
    </source>
</reference>
<keyword evidence="4" id="KW-1185">Reference proteome</keyword>
<feature type="compositionally biased region" description="Low complexity" evidence="1">
    <location>
        <begin position="378"/>
        <end position="392"/>
    </location>
</feature>
<feature type="compositionally biased region" description="Basic and acidic residues" evidence="1">
    <location>
        <begin position="328"/>
        <end position="351"/>
    </location>
</feature>
<sequence length="392" mass="44010">MQQTSKKYKYYKLLDEISLQDEEGYVENIKNKLHEEIKKQNKNPIKNQKNKKNSVWITAIERYLRSIEYAFDKGNLTSKKVSLALDKIPEPTSKKFVLRFTIVFFIIVLLVFFTSCKAYSQTSTLQNTNNNTSNKTDNLKNQEQIFIKRENLQIKNKEAGSSTGSIWADSTQPKGLVTDYQPTHIGDVINVTIPEDLQFTPPADQANAANAQKFDPVKSLKFEVIGIEPGGDVFLRATKNYVSETGENRSILVMAKMPQRNLNKFEISANELTQVAVNANINGATSDYSYSGWDKIVSRKVSGFAPDLNSMATALEGKTKELETQQKSLKDQQKSLQEEADRLKKDRERLNSETAKAKQLLDSATIVDTPSDGGKGGNNKSQNNNQSGSNNK</sequence>
<feature type="transmembrane region" description="Helical" evidence="2">
    <location>
        <begin position="96"/>
        <end position="115"/>
    </location>
</feature>
<evidence type="ECO:0000256" key="2">
    <source>
        <dbReference type="SAM" id="Phobius"/>
    </source>
</evidence>
<name>A0A369KP97_9BACT</name>
<comment type="caution">
    <text evidence="3">The sequence shown here is derived from an EMBL/GenBank/DDBJ whole genome shotgun (WGS) entry which is preliminary data.</text>
</comment>
<organism evidence="3 4">
    <name type="scientific">Spirobacillus cienkowskii</name>
    <dbReference type="NCBI Taxonomy" id="495820"/>
    <lineage>
        <taxon>Bacteria</taxon>
        <taxon>Pseudomonadati</taxon>
        <taxon>Bdellovibrionota</taxon>
        <taxon>Oligoflexia</taxon>
        <taxon>Silvanigrellales</taxon>
        <taxon>Spirobacillus</taxon>
    </lineage>
</organism>
<gene>
    <name evidence="3" type="ORF">DCC88_11490</name>
</gene>
<feature type="region of interest" description="Disordered" evidence="1">
    <location>
        <begin position="328"/>
        <end position="392"/>
    </location>
</feature>
<protein>
    <submittedName>
        <fullName evidence="3">Uncharacterized protein</fullName>
    </submittedName>
</protein>
<dbReference type="Proteomes" id="UP000253934">
    <property type="component" value="Unassembled WGS sequence"/>
</dbReference>
<keyword evidence="2" id="KW-0472">Membrane</keyword>
<proteinExistence type="predicted"/>
<evidence type="ECO:0000313" key="3">
    <source>
        <dbReference type="EMBL" id="RDB35190.1"/>
    </source>
</evidence>
<evidence type="ECO:0000313" key="4">
    <source>
        <dbReference type="Proteomes" id="UP000253934"/>
    </source>
</evidence>
<dbReference type="EMBL" id="QOVW01000098">
    <property type="protein sequence ID" value="RDB35190.1"/>
    <property type="molecule type" value="Genomic_DNA"/>
</dbReference>
<evidence type="ECO:0000256" key="1">
    <source>
        <dbReference type="SAM" id="MobiDB-lite"/>
    </source>
</evidence>
<keyword evidence="2" id="KW-0812">Transmembrane</keyword>